<evidence type="ECO:0000256" key="2">
    <source>
        <dbReference type="ARBA" id="ARBA00022771"/>
    </source>
</evidence>
<dbReference type="EMBL" id="JAODUP010000024">
    <property type="protein sequence ID" value="KAK2167778.1"/>
    <property type="molecule type" value="Genomic_DNA"/>
</dbReference>
<evidence type="ECO:0000256" key="4">
    <source>
        <dbReference type="PROSITE-ProRule" id="PRU00175"/>
    </source>
</evidence>
<dbReference type="GO" id="GO:0008270">
    <property type="term" value="F:zinc ion binding"/>
    <property type="evidence" value="ECO:0007669"/>
    <property type="project" value="UniProtKB-KW"/>
</dbReference>
<dbReference type="InterPro" id="IPR017907">
    <property type="entry name" value="Znf_RING_CS"/>
</dbReference>
<keyword evidence="3" id="KW-0862">Zinc</keyword>
<gene>
    <name evidence="6" type="ORF">LSH36_24g07010</name>
</gene>
<protein>
    <recommendedName>
        <fullName evidence="5">RING-type domain-containing protein</fullName>
    </recommendedName>
</protein>
<dbReference type="Proteomes" id="UP001208570">
    <property type="component" value="Unassembled WGS sequence"/>
</dbReference>
<evidence type="ECO:0000313" key="6">
    <source>
        <dbReference type="EMBL" id="KAK2167778.1"/>
    </source>
</evidence>
<keyword evidence="7" id="KW-1185">Reference proteome</keyword>
<evidence type="ECO:0000313" key="7">
    <source>
        <dbReference type="Proteomes" id="UP001208570"/>
    </source>
</evidence>
<dbReference type="InterPro" id="IPR013083">
    <property type="entry name" value="Znf_RING/FYVE/PHD"/>
</dbReference>
<dbReference type="AlphaFoldDB" id="A0AAD9K9V2"/>
<dbReference type="PROSITE" id="PS00518">
    <property type="entry name" value="ZF_RING_1"/>
    <property type="match status" value="1"/>
</dbReference>
<dbReference type="Gene3D" id="3.30.40.10">
    <property type="entry name" value="Zinc/RING finger domain, C3HC4 (zinc finger)"/>
    <property type="match status" value="1"/>
</dbReference>
<dbReference type="GO" id="GO:0061630">
    <property type="term" value="F:ubiquitin protein ligase activity"/>
    <property type="evidence" value="ECO:0007669"/>
    <property type="project" value="TreeGrafter"/>
</dbReference>
<dbReference type="PANTHER" id="PTHR25462:SF296">
    <property type="entry name" value="MEIOTIC P26, ISOFORM F"/>
    <property type="match status" value="1"/>
</dbReference>
<dbReference type="InterPro" id="IPR047153">
    <property type="entry name" value="TRIM45/56/19-like"/>
</dbReference>
<organism evidence="6 7">
    <name type="scientific">Paralvinella palmiformis</name>
    <dbReference type="NCBI Taxonomy" id="53620"/>
    <lineage>
        <taxon>Eukaryota</taxon>
        <taxon>Metazoa</taxon>
        <taxon>Spiralia</taxon>
        <taxon>Lophotrochozoa</taxon>
        <taxon>Annelida</taxon>
        <taxon>Polychaeta</taxon>
        <taxon>Sedentaria</taxon>
        <taxon>Canalipalpata</taxon>
        <taxon>Terebellida</taxon>
        <taxon>Terebelliformia</taxon>
        <taxon>Alvinellidae</taxon>
        <taxon>Paralvinella</taxon>
    </lineage>
</organism>
<name>A0AAD9K9V2_9ANNE</name>
<dbReference type="InterPro" id="IPR027370">
    <property type="entry name" value="Znf-RING_euk"/>
</dbReference>
<dbReference type="PANTHER" id="PTHR25462">
    <property type="entry name" value="BONUS, ISOFORM C-RELATED"/>
    <property type="match status" value="1"/>
</dbReference>
<dbReference type="SMART" id="SM00184">
    <property type="entry name" value="RING"/>
    <property type="match status" value="1"/>
</dbReference>
<evidence type="ECO:0000259" key="5">
    <source>
        <dbReference type="PROSITE" id="PS50089"/>
    </source>
</evidence>
<comment type="caution">
    <text evidence="6">The sequence shown here is derived from an EMBL/GenBank/DDBJ whole genome shotgun (WGS) entry which is preliminary data.</text>
</comment>
<sequence length="131" mass="14747">MAYVQPAYHGGMNQPEQVTDDYLTCKVCQMPGFTQPKTLPCGHVFCCPCLMKFAGSFGPSNSDRFMRCPTCGQMVKLPHGGLPALSDNLFVDAQVDRLLRRHNADRGRNDTVYNINAYQMDGYMHAYFPKE</sequence>
<proteinExistence type="predicted"/>
<evidence type="ECO:0000256" key="1">
    <source>
        <dbReference type="ARBA" id="ARBA00022723"/>
    </source>
</evidence>
<dbReference type="SUPFAM" id="SSF57850">
    <property type="entry name" value="RING/U-box"/>
    <property type="match status" value="1"/>
</dbReference>
<keyword evidence="2 4" id="KW-0863">Zinc-finger</keyword>
<reference evidence="6" key="1">
    <citation type="journal article" date="2023" name="Mol. Biol. Evol.">
        <title>Third-Generation Sequencing Reveals the Adaptive Role of the Epigenome in Three Deep-Sea Polychaetes.</title>
        <authorList>
            <person name="Perez M."/>
            <person name="Aroh O."/>
            <person name="Sun Y."/>
            <person name="Lan Y."/>
            <person name="Juniper S.K."/>
            <person name="Young C.R."/>
            <person name="Angers B."/>
            <person name="Qian P.Y."/>
        </authorList>
    </citation>
    <scope>NUCLEOTIDE SEQUENCE</scope>
    <source>
        <strain evidence="6">P08H-3</strain>
    </source>
</reference>
<dbReference type="PROSITE" id="PS50089">
    <property type="entry name" value="ZF_RING_2"/>
    <property type="match status" value="1"/>
</dbReference>
<feature type="domain" description="RING-type" evidence="5">
    <location>
        <begin position="25"/>
        <end position="71"/>
    </location>
</feature>
<evidence type="ECO:0000256" key="3">
    <source>
        <dbReference type="ARBA" id="ARBA00022833"/>
    </source>
</evidence>
<dbReference type="Pfam" id="PF13445">
    <property type="entry name" value="zf-RING_UBOX"/>
    <property type="match status" value="1"/>
</dbReference>
<keyword evidence="1" id="KW-0479">Metal-binding</keyword>
<dbReference type="InterPro" id="IPR001841">
    <property type="entry name" value="Znf_RING"/>
</dbReference>
<accession>A0AAD9K9V2</accession>